<dbReference type="SMART" id="SM00387">
    <property type="entry name" value="HATPase_c"/>
    <property type="match status" value="1"/>
</dbReference>
<dbReference type="InterPro" id="IPR003660">
    <property type="entry name" value="HAMP_dom"/>
</dbReference>
<reference evidence="11 12" key="1">
    <citation type="submission" date="2017-06" db="EMBL/GenBank/DDBJ databases">
        <title>Investigating the central metabolism of Clostridium thermosuccinogenes.</title>
        <authorList>
            <person name="Koendjbiharie J.G."/>
            <person name="van Kranenburg R."/>
        </authorList>
    </citation>
    <scope>NUCLEOTIDE SEQUENCE [LARGE SCALE GENOMIC DNA]</scope>
    <source>
        <strain evidence="11 12">DSM 5806</strain>
    </source>
</reference>
<organism evidence="11 12">
    <name type="scientific">Clostridium thermosuccinogenes</name>
    <dbReference type="NCBI Taxonomy" id="84032"/>
    <lineage>
        <taxon>Bacteria</taxon>
        <taxon>Bacillati</taxon>
        <taxon>Bacillota</taxon>
        <taxon>Clostridia</taxon>
        <taxon>Eubacteriales</taxon>
        <taxon>Clostridiaceae</taxon>
        <taxon>Clostridium</taxon>
    </lineage>
</organism>
<dbReference type="InterPro" id="IPR004358">
    <property type="entry name" value="Sig_transdc_His_kin-like_C"/>
</dbReference>
<dbReference type="SUPFAM" id="SSF158472">
    <property type="entry name" value="HAMP domain-like"/>
    <property type="match status" value="1"/>
</dbReference>
<dbReference type="InterPro" id="IPR036890">
    <property type="entry name" value="HATPase_C_sf"/>
</dbReference>
<dbReference type="EMBL" id="NIOJ01000007">
    <property type="protein sequence ID" value="PNU00683.1"/>
    <property type="molecule type" value="Genomic_DNA"/>
</dbReference>
<protein>
    <recommendedName>
        <fullName evidence="3">histidine kinase</fullName>
        <ecNumber evidence="3">2.7.13.3</ecNumber>
    </recommendedName>
</protein>
<evidence type="ECO:0000313" key="11">
    <source>
        <dbReference type="EMBL" id="PNU00683.1"/>
    </source>
</evidence>
<evidence type="ECO:0000256" key="6">
    <source>
        <dbReference type="ARBA" id="ARBA00022777"/>
    </source>
</evidence>
<dbReference type="PANTHER" id="PTHR34220:SF7">
    <property type="entry name" value="SENSOR HISTIDINE KINASE YPDA"/>
    <property type="match status" value="1"/>
</dbReference>
<evidence type="ECO:0000256" key="3">
    <source>
        <dbReference type="ARBA" id="ARBA00012438"/>
    </source>
</evidence>
<dbReference type="Pfam" id="PF02518">
    <property type="entry name" value="HATPase_c"/>
    <property type="match status" value="1"/>
</dbReference>
<dbReference type="Gene3D" id="6.10.340.10">
    <property type="match status" value="1"/>
</dbReference>
<evidence type="ECO:0000256" key="2">
    <source>
        <dbReference type="ARBA" id="ARBA00004370"/>
    </source>
</evidence>
<keyword evidence="4" id="KW-0597">Phosphoprotein</keyword>
<keyword evidence="8" id="KW-0812">Transmembrane</keyword>
<dbReference type="PANTHER" id="PTHR34220">
    <property type="entry name" value="SENSOR HISTIDINE KINASE YPDA"/>
    <property type="match status" value="1"/>
</dbReference>
<keyword evidence="6" id="KW-0418">Kinase</keyword>
<dbReference type="PROSITE" id="PS50885">
    <property type="entry name" value="HAMP"/>
    <property type="match status" value="1"/>
</dbReference>
<evidence type="ECO:0000256" key="7">
    <source>
        <dbReference type="ARBA" id="ARBA00023012"/>
    </source>
</evidence>
<dbReference type="InterPro" id="IPR003594">
    <property type="entry name" value="HATPase_dom"/>
</dbReference>
<dbReference type="KEGG" id="cthd:CDO33_06425"/>
<evidence type="ECO:0000256" key="1">
    <source>
        <dbReference type="ARBA" id="ARBA00000085"/>
    </source>
</evidence>
<dbReference type="EC" id="2.7.13.3" evidence="3"/>
<keyword evidence="5" id="KW-0808">Transferase</keyword>
<dbReference type="SUPFAM" id="SSF55874">
    <property type="entry name" value="ATPase domain of HSP90 chaperone/DNA topoisomerase II/histidine kinase"/>
    <property type="match status" value="1"/>
</dbReference>
<feature type="domain" description="Histidine kinase" evidence="9">
    <location>
        <begin position="488"/>
        <end position="588"/>
    </location>
</feature>
<feature type="transmembrane region" description="Helical" evidence="8">
    <location>
        <begin position="21"/>
        <end position="41"/>
    </location>
</feature>
<dbReference type="CDD" id="cd18774">
    <property type="entry name" value="PDC2_HK_sensor"/>
    <property type="match status" value="1"/>
</dbReference>
<evidence type="ECO:0000259" key="10">
    <source>
        <dbReference type="PROSITE" id="PS50885"/>
    </source>
</evidence>
<feature type="transmembrane region" description="Helical" evidence="8">
    <location>
        <begin position="303"/>
        <end position="324"/>
    </location>
</feature>
<dbReference type="Pfam" id="PF06580">
    <property type="entry name" value="His_kinase"/>
    <property type="match status" value="1"/>
</dbReference>
<dbReference type="AlphaFoldDB" id="A0A2K2FIS6"/>
<comment type="catalytic activity">
    <reaction evidence="1">
        <text>ATP + protein L-histidine = ADP + protein N-phospho-L-histidine.</text>
        <dbReference type="EC" id="2.7.13.3"/>
    </reaction>
</comment>
<gene>
    <name evidence="11" type="ORF">CDQ84_04415</name>
</gene>
<proteinExistence type="predicted"/>
<dbReference type="InterPro" id="IPR050640">
    <property type="entry name" value="Bact_2-comp_sensor_kinase"/>
</dbReference>
<name>A0A2K2FIS6_9CLOT</name>
<dbReference type="InterPro" id="IPR010559">
    <property type="entry name" value="Sig_transdc_His_kin_internal"/>
</dbReference>
<evidence type="ECO:0000259" key="9">
    <source>
        <dbReference type="PROSITE" id="PS50109"/>
    </source>
</evidence>
<sequence length="599" mass="69423">MRHFKCTNAFYKRFDKLSLRSKIMFLYFAVILVLINMLMVMSNNIIYNSYRKDYGISVLESAKQVAKNVEFRKDVYKRTLLHISFDGELIQRLSQKYEQYSDCWDTANYIYNSFSFIRDYLPEVQDFRIYHTNKTFIKDMGIIWMPDEHLIAGISSEEWFAEVMRSTTQPVWRFAYDPRKGNYVMILSSRLNSLTSSMEGCVCLVIKSKEIFSSIVDDSFSTHGEYYIVNEDGTIFAATDAKYVGVNIADTSLNHTIPENETEVLNIGGTDRFVAVQHLSDNWRVIILSSITQFQNKYTIIKFWFLAIMLIFTVLSGLVILMCLNKMFARLDQIGERMSYIMKGQFDVKVQKGGSDEISVLEEQFNLMTSRLNGLLQEVISAQNRQKEEALKVLEAQINPHFLYNTLGIIRWEALDMGNEKLCNLVDAMTTFYRRVLNKGKPIIKVRDEIEHVRAYVSIQQIRYRDVVQVKWDIDSEVLDFYTIKLLLQPIVENSYIHGMITSANARKLWISAKYDNDCIVYQVRDNGVGMSEAELKSVLEENGKNIGIGLRYIKEMIRHYYGDKGKFHVESEKGKGTTVTIKIPALSDEIPERSAMNV</sequence>
<evidence type="ECO:0000313" key="12">
    <source>
        <dbReference type="Proteomes" id="UP000236151"/>
    </source>
</evidence>
<dbReference type="GO" id="GO:0000155">
    <property type="term" value="F:phosphorelay sensor kinase activity"/>
    <property type="evidence" value="ECO:0007669"/>
    <property type="project" value="InterPro"/>
</dbReference>
<dbReference type="Gene3D" id="3.30.565.10">
    <property type="entry name" value="Histidine kinase-like ATPase, C-terminal domain"/>
    <property type="match status" value="1"/>
</dbReference>
<accession>A0A2K2FIS6</accession>
<keyword evidence="7" id="KW-0902">Two-component regulatory system</keyword>
<evidence type="ECO:0000256" key="5">
    <source>
        <dbReference type="ARBA" id="ARBA00022679"/>
    </source>
</evidence>
<evidence type="ECO:0000256" key="8">
    <source>
        <dbReference type="SAM" id="Phobius"/>
    </source>
</evidence>
<dbReference type="InterPro" id="IPR005467">
    <property type="entry name" value="His_kinase_dom"/>
</dbReference>
<keyword evidence="8" id="KW-0472">Membrane</keyword>
<keyword evidence="8" id="KW-1133">Transmembrane helix</keyword>
<dbReference type="GO" id="GO:0016020">
    <property type="term" value="C:membrane"/>
    <property type="evidence" value="ECO:0007669"/>
    <property type="project" value="UniProtKB-SubCell"/>
</dbReference>
<dbReference type="RefSeq" id="WP_103080518.1">
    <property type="nucleotide sequence ID" value="NZ_CP021850.1"/>
</dbReference>
<dbReference type="PRINTS" id="PR00344">
    <property type="entry name" value="BCTRLSENSOR"/>
</dbReference>
<dbReference type="Proteomes" id="UP000236151">
    <property type="component" value="Unassembled WGS sequence"/>
</dbReference>
<comment type="caution">
    <text evidence="11">The sequence shown here is derived from an EMBL/GenBank/DDBJ whole genome shotgun (WGS) entry which is preliminary data.</text>
</comment>
<dbReference type="PROSITE" id="PS50109">
    <property type="entry name" value="HIS_KIN"/>
    <property type="match status" value="1"/>
</dbReference>
<feature type="domain" description="HAMP" evidence="10">
    <location>
        <begin position="325"/>
        <end position="377"/>
    </location>
</feature>
<keyword evidence="12" id="KW-1185">Reference proteome</keyword>
<dbReference type="OrthoDB" id="9809348at2"/>
<dbReference type="CDD" id="cd06225">
    <property type="entry name" value="HAMP"/>
    <property type="match status" value="1"/>
</dbReference>
<evidence type="ECO:0000256" key="4">
    <source>
        <dbReference type="ARBA" id="ARBA00022553"/>
    </source>
</evidence>
<comment type="subcellular location">
    <subcellularLocation>
        <location evidence="2">Membrane</location>
    </subcellularLocation>
</comment>